<gene>
    <name evidence="2" type="ORF">GRQ65_11565</name>
</gene>
<dbReference type="AlphaFoldDB" id="A0A6L7F093"/>
<organism evidence="2 3">
    <name type="scientific">Nocardioides flavescens</name>
    <dbReference type="NCBI Taxonomy" id="2691959"/>
    <lineage>
        <taxon>Bacteria</taxon>
        <taxon>Bacillati</taxon>
        <taxon>Actinomycetota</taxon>
        <taxon>Actinomycetes</taxon>
        <taxon>Propionibacteriales</taxon>
        <taxon>Nocardioidaceae</taxon>
        <taxon>Nocardioides</taxon>
    </lineage>
</organism>
<evidence type="ECO:0008006" key="4">
    <source>
        <dbReference type="Google" id="ProtNLM"/>
    </source>
</evidence>
<comment type="caution">
    <text evidence="2">The sequence shown here is derived from an EMBL/GenBank/DDBJ whole genome shotgun (WGS) entry which is preliminary data.</text>
</comment>
<protein>
    <recommendedName>
        <fullName evidence="4">Carboxypeptidase regulatory-like domain-containing protein</fullName>
    </recommendedName>
</protein>
<accession>A0A6L7F093</accession>
<keyword evidence="1" id="KW-0732">Signal</keyword>
<dbReference type="EMBL" id="WUEK01000006">
    <property type="protein sequence ID" value="MXG90189.1"/>
    <property type="molecule type" value="Genomic_DNA"/>
</dbReference>
<feature type="signal peptide" evidence="1">
    <location>
        <begin position="1"/>
        <end position="34"/>
    </location>
</feature>
<sequence>MRLVSRFASRFVAAIVALVLAAAMTQGLVSPASAAQPAAPAAAAAQAKTKVSLKFAANGAKSFRLYGKASGAKNKKAILLRATSKKGKYRSFKTTKTNKQGKFSFGGLKKEGYYAVRVGNGVSKVIQVCKGGC</sequence>
<keyword evidence="3" id="KW-1185">Reference proteome</keyword>
<reference evidence="2 3" key="1">
    <citation type="submission" date="2019-12" db="EMBL/GenBank/DDBJ databases">
        <authorList>
            <person name="Kun Z."/>
        </authorList>
    </citation>
    <scope>NUCLEOTIDE SEQUENCE [LARGE SCALE GENOMIC DNA]</scope>
    <source>
        <strain evidence="2 3">YIM 123512</strain>
    </source>
</reference>
<proteinExistence type="predicted"/>
<evidence type="ECO:0000313" key="3">
    <source>
        <dbReference type="Proteomes" id="UP000473325"/>
    </source>
</evidence>
<name>A0A6L7F093_9ACTN</name>
<feature type="chain" id="PRO_5026902400" description="Carboxypeptidase regulatory-like domain-containing protein" evidence="1">
    <location>
        <begin position="35"/>
        <end position="133"/>
    </location>
</feature>
<dbReference type="RefSeq" id="WP_160878116.1">
    <property type="nucleotide sequence ID" value="NZ_WUEK01000006.1"/>
</dbReference>
<dbReference type="Proteomes" id="UP000473325">
    <property type="component" value="Unassembled WGS sequence"/>
</dbReference>
<evidence type="ECO:0000313" key="2">
    <source>
        <dbReference type="EMBL" id="MXG90189.1"/>
    </source>
</evidence>
<evidence type="ECO:0000256" key="1">
    <source>
        <dbReference type="SAM" id="SignalP"/>
    </source>
</evidence>